<proteinExistence type="predicted"/>
<dbReference type="AlphaFoldDB" id="A0A1Y2DJ39"/>
<dbReference type="InterPro" id="IPR009959">
    <property type="entry name" value="Cyclase_SnoaL-like"/>
</dbReference>
<protein>
    <submittedName>
        <fullName evidence="3">Dienelactone hydrolase</fullName>
    </submittedName>
</protein>
<dbReference type="GeneID" id="63773930"/>
<dbReference type="STRING" id="1141098.A0A1Y2DJ39"/>
<dbReference type="Proteomes" id="UP000193689">
    <property type="component" value="Unassembled WGS sequence"/>
</dbReference>
<dbReference type="RefSeq" id="XP_040711947.1">
    <property type="nucleotide sequence ID" value="XM_040857718.1"/>
</dbReference>
<feature type="compositionally biased region" description="Basic and acidic residues" evidence="1">
    <location>
        <begin position="473"/>
        <end position="492"/>
    </location>
</feature>
<gene>
    <name evidence="3" type="ORF">BCR38DRAFT_399535</name>
</gene>
<dbReference type="EMBL" id="MCFJ01000014">
    <property type="protein sequence ID" value="ORY59253.1"/>
    <property type="molecule type" value="Genomic_DNA"/>
</dbReference>
<dbReference type="GO" id="GO:0030638">
    <property type="term" value="P:polyketide metabolic process"/>
    <property type="evidence" value="ECO:0007669"/>
    <property type="project" value="InterPro"/>
</dbReference>
<dbReference type="InParanoid" id="A0A1Y2DJ39"/>
<evidence type="ECO:0000259" key="2">
    <source>
        <dbReference type="Pfam" id="PF12680"/>
    </source>
</evidence>
<dbReference type="InterPro" id="IPR032710">
    <property type="entry name" value="NTF2-like_dom_sf"/>
</dbReference>
<reference evidence="3 4" key="1">
    <citation type="submission" date="2016-07" db="EMBL/GenBank/DDBJ databases">
        <title>Pervasive Adenine N6-methylation of Active Genes in Fungi.</title>
        <authorList>
            <consortium name="DOE Joint Genome Institute"/>
            <person name="Mondo S.J."/>
            <person name="Dannebaum R.O."/>
            <person name="Kuo R.C."/>
            <person name="Labutti K."/>
            <person name="Haridas S."/>
            <person name="Kuo A."/>
            <person name="Salamov A."/>
            <person name="Ahrendt S.R."/>
            <person name="Lipzen A."/>
            <person name="Sullivan W."/>
            <person name="Andreopoulos W.B."/>
            <person name="Clum A."/>
            <person name="Lindquist E."/>
            <person name="Daum C."/>
            <person name="Ramamoorthy G.K."/>
            <person name="Gryganskyi A."/>
            <person name="Culley D."/>
            <person name="Magnuson J.K."/>
            <person name="James T.Y."/>
            <person name="O'Malley M.A."/>
            <person name="Stajich J.E."/>
            <person name="Spatafora J.W."/>
            <person name="Visel A."/>
            <person name="Grigoriev I.V."/>
        </authorList>
    </citation>
    <scope>NUCLEOTIDE SEQUENCE [LARGE SCALE GENOMIC DNA]</scope>
    <source>
        <strain evidence="3 4">CBS 129021</strain>
    </source>
</reference>
<dbReference type="PANTHER" id="PTHR38436:SF3">
    <property type="entry name" value="CARBOXYMETHYLENEBUTENOLIDASE-RELATED"/>
    <property type="match status" value="1"/>
</dbReference>
<keyword evidence="4" id="KW-1185">Reference proteome</keyword>
<dbReference type="OrthoDB" id="5440at2759"/>
<comment type="caution">
    <text evidence="3">The sequence shown here is derived from an EMBL/GenBank/DDBJ whole genome shotgun (WGS) entry which is preliminary data.</text>
</comment>
<dbReference type="Pfam" id="PF12680">
    <property type="entry name" value="SnoaL_2"/>
    <property type="match status" value="1"/>
</dbReference>
<dbReference type="InterPro" id="IPR037401">
    <property type="entry name" value="SnoaL-like"/>
</dbReference>
<dbReference type="GO" id="GO:0016787">
    <property type="term" value="F:hydrolase activity"/>
    <property type="evidence" value="ECO:0007669"/>
    <property type="project" value="UniProtKB-KW"/>
</dbReference>
<accession>A0A1Y2DJ39</accession>
<feature type="region of interest" description="Disordered" evidence="1">
    <location>
        <begin position="432"/>
        <end position="526"/>
    </location>
</feature>
<organism evidence="3 4">
    <name type="scientific">Pseudomassariella vexata</name>
    <dbReference type="NCBI Taxonomy" id="1141098"/>
    <lineage>
        <taxon>Eukaryota</taxon>
        <taxon>Fungi</taxon>
        <taxon>Dikarya</taxon>
        <taxon>Ascomycota</taxon>
        <taxon>Pezizomycotina</taxon>
        <taxon>Sordariomycetes</taxon>
        <taxon>Xylariomycetidae</taxon>
        <taxon>Amphisphaeriales</taxon>
        <taxon>Pseudomassariaceae</taxon>
        <taxon>Pseudomassariella</taxon>
    </lineage>
</organism>
<feature type="compositionally biased region" description="Polar residues" evidence="1">
    <location>
        <begin position="493"/>
        <end position="502"/>
    </location>
</feature>
<dbReference type="PANTHER" id="PTHR38436">
    <property type="entry name" value="POLYKETIDE CYCLASE SNOAL-LIKE DOMAIN"/>
    <property type="match status" value="1"/>
</dbReference>
<feature type="domain" description="SnoaL-like" evidence="2">
    <location>
        <begin position="253"/>
        <end position="365"/>
    </location>
</feature>
<name>A0A1Y2DJ39_9PEZI</name>
<feature type="compositionally biased region" description="Acidic residues" evidence="1">
    <location>
        <begin position="432"/>
        <end position="460"/>
    </location>
</feature>
<evidence type="ECO:0000313" key="3">
    <source>
        <dbReference type="EMBL" id="ORY59253.1"/>
    </source>
</evidence>
<keyword evidence="3" id="KW-0378">Hydrolase</keyword>
<dbReference type="SUPFAM" id="SSF54427">
    <property type="entry name" value="NTF2-like"/>
    <property type="match status" value="1"/>
</dbReference>
<evidence type="ECO:0000256" key="1">
    <source>
        <dbReference type="SAM" id="MobiDB-lite"/>
    </source>
</evidence>
<sequence>MDVNVPKLVDSVLPDRAKGRNARIIADNTPNYRDQGFLSSDFPRSPAKLYITAEDDSFDEQTFTEWKQEGFNVEYLPMGRGGPEYRGTLFSLFRRDMGPCEMFGIVAYGEAAAFCLEHFHMMDNNPDHKLGCLIAYYPTRIPDPKAKFPSAVHVLVHLPFGEVGVVKQSQLVGFQGKKRFGKRTIDQGVGIGGSLNIAYPAYSYDAEPGFAEHDMDEFDQVSAELAWSRTLATAKKTFGMDSRLEAVVENNMHAKFNTCNVPGLMSTYTANVDPHVTHIPTLTGGIGAEELQHFYTQFFVKKNPPSLQHTLISRTIGADRVVDEMHVTFQHTQEMPWILPGIPPTRKNVEIMIVSILTFKGGKIFHEHIYWDQASVLLQTGLLNPMVVPRKAKAKGVKRLPVYGWEPARKILEGLDDGEEGEADNELIDGFWDSEDENDAGEEEPIEDTDGNQYDEEDGMEYVSSAGGSVKPQSKEQKSQLRREKGKEKDNEQNMPKQKANGNGNGNDYFGSHAQNATVENADESS</sequence>
<dbReference type="Gene3D" id="3.10.450.50">
    <property type="match status" value="1"/>
</dbReference>
<evidence type="ECO:0000313" key="4">
    <source>
        <dbReference type="Proteomes" id="UP000193689"/>
    </source>
</evidence>